<organism evidence="12 13">
    <name type="scientific">Bradymonas sediminis</name>
    <dbReference type="NCBI Taxonomy" id="1548548"/>
    <lineage>
        <taxon>Bacteria</taxon>
        <taxon>Deltaproteobacteria</taxon>
        <taxon>Bradymonadales</taxon>
        <taxon>Bradymonadaceae</taxon>
        <taxon>Bradymonas</taxon>
    </lineage>
</organism>
<dbReference type="GO" id="GO:0009035">
    <property type="term" value="F:type I site-specific deoxyribonuclease activity"/>
    <property type="evidence" value="ECO:0007669"/>
    <property type="project" value="UniProtKB-EC"/>
</dbReference>
<comment type="function">
    <text evidence="10">Subunit R is required for both nuclease and ATPase activities, but not for modification.</text>
</comment>
<dbReference type="EC" id="3.1.21.3" evidence="10"/>
<evidence type="ECO:0000256" key="5">
    <source>
        <dbReference type="ARBA" id="ARBA00022747"/>
    </source>
</evidence>
<dbReference type="GO" id="GO:0009307">
    <property type="term" value="P:DNA restriction-modification system"/>
    <property type="evidence" value="ECO:0007669"/>
    <property type="project" value="UniProtKB-KW"/>
</dbReference>
<dbReference type="InterPro" id="IPR036286">
    <property type="entry name" value="LexA/Signal_pep-like_sf"/>
</dbReference>
<dbReference type="EMBL" id="CP030032">
    <property type="protein sequence ID" value="AWV88566.1"/>
    <property type="molecule type" value="Genomic_DNA"/>
</dbReference>
<protein>
    <recommendedName>
        <fullName evidence="10">Type I restriction enzyme endonuclease subunit</fullName>
        <shortName evidence="10">R protein</shortName>
        <ecNumber evidence="10">3.1.21.3</ecNumber>
    </recommendedName>
</protein>
<dbReference type="InterPro" id="IPR004473">
    <property type="entry name" value="Restrct_endonuc_typeI_HsdR"/>
</dbReference>
<keyword evidence="6" id="KW-0255">Endonuclease</keyword>
<evidence type="ECO:0000256" key="6">
    <source>
        <dbReference type="ARBA" id="ARBA00022759"/>
    </source>
</evidence>
<dbReference type="GO" id="GO:0005524">
    <property type="term" value="F:ATP binding"/>
    <property type="evidence" value="ECO:0007669"/>
    <property type="project" value="UniProtKB-KW"/>
</dbReference>
<reference evidence="12 13" key="1">
    <citation type="submission" date="2018-06" db="EMBL/GenBank/DDBJ databases">
        <title>Lujinxingia sediminis gen. nov. sp. nov., a new facultative anaerobic member of the class Deltaproteobacteria, and proposal of Lujinxingaceae fam. nov.</title>
        <authorList>
            <person name="Guo L.-Y."/>
            <person name="Li C.-M."/>
            <person name="Wang S."/>
            <person name="Du Z.-J."/>
        </authorList>
    </citation>
    <scope>NUCLEOTIDE SEQUENCE [LARGE SCALE GENOMIC DNA]</scope>
    <source>
        <strain evidence="12 13">FA350</strain>
    </source>
</reference>
<evidence type="ECO:0000313" key="13">
    <source>
        <dbReference type="Proteomes" id="UP000249799"/>
    </source>
</evidence>
<dbReference type="Pfam" id="PF04313">
    <property type="entry name" value="HSDR_N"/>
    <property type="match status" value="1"/>
</dbReference>
<keyword evidence="3" id="KW-0540">Nuclease</keyword>
<comment type="similarity">
    <text evidence="2 10">Belongs to the HsdR family.</text>
</comment>
<dbReference type="InterPro" id="IPR055180">
    <property type="entry name" value="HsdR_RecA-like_helicase_dom_2"/>
</dbReference>
<evidence type="ECO:0000259" key="11">
    <source>
        <dbReference type="PROSITE" id="PS51192"/>
    </source>
</evidence>
<dbReference type="CDD" id="cd18800">
    <property type="entry name" value="SF2_C_EcoR124I-like"/>
    <property type="match status" value="1"/>
</dbReference>
<keyword evidence="5 10" id="KW-0680">Restriction system</keyword>
<dbReference type="GO" id="GO:0003677">
    <property type="term" value="F:DNA binding"/>
    <property type="evidence" value="ECO:0007669"/>
    <property type="project" value="UniProtKB-KW"/>
</dbReference>
<comment type="catalytic activity">
    <reaction evidence="1 10">
        <text>Endonucleolytic cleavage of DNA to give random double-stranded fragments with terminal 5'-phosphates, ATP is simultaneously hydrolyzed.</text>
        <dbReference type="EC" id="3.1.21.3"/>
    </reaction>
</comment>
<keyword evidence="9 10" id="KW-0238">DNA-binding</keyword>
<dbReference type="CDD" id="cd22332">
    <property type="entry name" value="HsdR_N"/>
    <property type="match status" value="1"/>
</dbReference>
<dbReference type="REBASE" id="254354">
    <property type="entry name" value="BseFA350ORF4155P"/>
</dbReference>
<keyword evidence="4 10" id="KW-0547">Nucleotide-binding</keyword>
<comment type="subunit">
    <text evidence="10">The type I restriction/modification system is composed of three polypeptides R, M and S.</text>
</comment>
<dbReference type="PANTHER" id="PTHR30195">
    <property type="entry name" value="TYPE I SITE-SPECIFIC DEOXYRIBONUCLEASE PROTEIN SUBUNIT M AND R"/>
    <property type="match status" value="1"/>
</dbReference>
<keyword evidence="7 10" id="KW-0378">Hydrolase</keyword>
<feature type="domain" description="Helicase ATP-binding" evidence="11">
    <location>
        <begin position="283"/>
        <end position="454"/>
    </location>
</feature>
<dbReference type="Gene3D" id="3.90.1570.50">
    <property type="match status" value="1"/>
</dbReference>
<dbReference type="AlphaFoldDB" id="A0A2Z4FIT2"/>
<dbReference type="CDD" id="cd18030">
    <property type="entry name" value="DEXHc_RE_I_HsdR"/>
    <property type="match status" value="1"/>
</dbReference>
<keyword evidence="12" id="KW-0347">Helicase</keyword>
<evidence type="ECO:0000256" key="8">
    <source>
        <dbReference type="ARBA" id="ARBA00022840"/>
    </source>
</evidence>
<dbReference type="InterPro" id="IPR027417">
    <property type="entry name" value="P-loop_NTPase"/>
</dbReference>
<dbReference type="InterPro" id="IPR021810">
    <property type="entry name" value="T1RH-like_C"/>
</dbReference>
<dbReference type="Pfam" id="PF18766">
    <property type="entry name" value="SWI2_SNF2"/>
    <property type="match status" value="1"/>
</dbReference>
<dbReference type="Gene3D" id="3.40.50.300">
    <property type="entry name" value="P-loop containing nucleotide triphosphate hydrolases"/>
    <property type="match status" value="2"/>
</dbReference>
<dbReference type="KEGG" id="bsed:DN745_04130"/>
<evidence type="ECO:0000256" key="9">
    <source>
        <dbReference type="ARBA" id="ARBA00023125"/>
    </source>
</evidence>
<evidence type="ECO:0000256" key="2">
    <source>
        <dbReference type="ARBA" id="ARBA00008598"/>
    </source>
</evidence>
<evidence type="ECO:0000256" key="3">
    <source>
        <dbReference type="ARBA" id="ARBA00022722"/>
    </source>
</evidence>
<evidence type="ECO:0000256" key="4">
    <source>
        <dbReference type="ARBA" id="ARBA00022741"/>
    </source>
</evidence>
<keyword evidence="8 10" id="KW-0067">ATP-binding</keyword>
<proteinExistence type="inferred from homology"/>
<dbReference type="PROSITE" id="PS51192">
    <property type="entry name" value="HELICASE_ATP_BIND_1"/>
    <property type="match status" value="1"/>
</dbReference>
<sequence length="1208" mass="135848">MSEDAVENTALEEFRQLGWQVIHGGDIAPGEPGAERADYTEVVLRGRLEDAVRRLNPGVPAEAREEAIRRVLYPESPSLIENNRRFHRMLTDGVAVEVRRADGVLSGEQVRLIDFGQAEQNDWTVVNQFSVTEGQKTRRPDIIVFVNGLPLGVFELKKQGGDSATILKAYQQLENYKDAIPALFAYNEVNVISDHQWARIGSLTAPIERFMPWRTTDGSDEIGLDVLQLGPLIQGVFEKSRFLDLLQHFVVFQDTKKGAAKILAAYHQFHAARTAVEATVSATRQNGDRKAGVVWHTQGSGKSFTMTFYAGRVIQHPAMENPTLIIITDRNDLDDQLFTTFAQSNELLRQKPVQAESRDHIKELLKRASGGVIFTTIQKFFPEEKHARHPLLTARKNVVVIADEAHRSQYGFVEGFARHMRDAVPNASFIGFTGTPIDLEDRSTRTVFGDYISIYDIEQAIEDGATVPIYYENRLVKLKIDEAIRDEIDREFDKLTADSDEAFQEELKSKYSTLEKLVAHPKRIDQIAGDMLAHFDKRLEALEGKAMVVCISREACVKLYEAITRLRPEWHSERDEQGQIKVVMTGSSSDPKNFQDHIRSKSGRDLLAQRFKDPADPLKMVLVCNMWLTGFDAPCAHTIYIDKPLRGHNLMQAVARVNRVFHDKPGGLVVDYIGITKSLKKAIKTYTESGGKGKPQLDVQDAVDVMLEQVDICRGMLHGFDYSAWFDRSAADAGTNRLAQLVLDGANFVRDLEDGRQRFMRAVSGLSKAYSLAGAHEEAERLHDEVALFQHIRGVLAKTDPDTAIRQQKVDHAVKQLVSAAIASDEVVDVLSMAGLERSDISILSTDFLSEVAGMKQKNLAIDMLRKLLNEEIKGRAKSNLVQSRKFSEMLQNAVQRYQNRSIETVQVIEELLGIARQMREVVEREQTLDMSPEEIAFYSALIENDSAVEVLGDDTLREMASQLTDIVRRTVSVDWTRKESARAKLRTLVKRFLKRYGYPPDMQKMAMDTIVKQAEYFGDDWVTQAAESPPAEPAPYPFDILDPADARPYENCVPLLNLKAAAGAFSEAQTVAEFSNRYLFSDEAQWATLPDYLKAMPGFFVAQVIGESMNRRIPNGAYCLFRAHPGGTRNGKVVLAQHRDLYDDAAGAGYTIKLYRSEKQPHADGTLRHTRIWLEPDSTDARFEPIEIEQDTAEEFRILAELVAVLG</sequence>
<dbReference type="SMART" id="SM00487">
    <property type="entry name" value="DEXDc"/>
    <property type="match status" value="1"/>
</dbReference>
<gene>
    <name evidence="12" type="ORF">DN745_04130</name>
</gene>
<dbReference type="Pfam" id="PF22679">
    <property type="entry name" value="T1R_D3-like"/>
    <property type="match status" value="1"/>
</dbReference>
<dbReference type="Pfam" id="PF11867">
    <property type="entry name" value="T1RH-like_C"/>
    <property type="match status" value="1"/>
</dbReference>
<dbReference type="InterPro" id="IPR007409">
    <property type="entry name" value="Restrct_endonuc_type1_HsdR_N"/>
</dbReference>
<keyword evidence="13" id="KW-1185">Reference proteome</keyword>
<dbReference type="SUPFAM" id="SSF51306">
    <property type="entry name" value="LexA/Signal peptidase"/>
    <property type="match status" value="1"/>
</dbReference>
<dbReference type="InterPro" id="IPR040980">
    <property type="entry name" value="SWI2_SNF2"/>
</dbReference>
<evidence type="ECO:0000256" key="10">
    <source>
        <dbReference type="RuleBase" id="RU364115"/>
    </source>
</evidence>
<dbReference type="PANTHER" id="PTHR30195:SF15">
    <property type="entry name" value="TYPE I RESTRICTION ENZYME HINDI ENDONUCLEASE SUBUNIT"/>
    <property type="match status" value="1"/>
</dbReference>
<dbReference type="SUPFAM" id="SSF52540">
    <property type="entry name" value="P-loop containing nucleoside triphosphate hydrolases"/>
    <property type="match status" value="2"/>
</dbReference>
<dbReference type="InterPro" id="IPR014001">
    <property type="entry name" value="Helicase_ATP-bd"/>
</dbReference>
<dbReference type="Proteomes" id="UP000249799">
    <property type="component" value="Chromosome"/>
</dbReference>
<dbReference type="NCBIfam" id="TIGR00348">
    <property type="entry name" value="hsdR"/>
    <property type="match status" value="1"/>
</dbReference>
<evidence type="ECO:0000256" key="1">
    <source>
        <dbReference type="ARBA" id="ARBA00000851"/>
    </source>
</evidence>
<evidence type="ECO:0000256" key="7">
    <source>
        <dbReference type="ARBA" id="ARBA00022801"/>
    </source>
</evidence>
<dbReference type="InterPro" id="IPR051268">
    <property type="entry name" value="Type-I_R_enzyme_R_subunit"/>
</dbReference>
<dbReference type="Gene3D" id="2.10.109.10">
    <property type="entry name" value="Umud Fragment, subunit A"/>
    <property type="match status" value="1"/>
</dbReference>
<accession>A0A2Z4FIT2</accession>
<evidence type="ECO:0000313" key="12">
    <source>
        <dbReference type="EMBL" id="AWV88566.1"/>
    </source>
</evidence>
<name>A0A2Z4FIT2_9DELT</name>
<dbReference type="OrthoDB" id="9758243at2"/>
<dbReference type="GO" id="GO:0004386">
    <property type="term" value="F:helicase activity"/>
    <property type="evidence" value="ECO:0007669"/>
    <property type="project" value="UniProtKB-KW"/>
</dbReference>